<dbReference type="AlphaFoldDB" id="A0A3N4KE24"/>
<dbReference type="EMBL" id="ML119158">
    <property type="protein sequence ID" value="RPB08786.1"/>
    <property type="molecule type" value="Genomic_DNA"/>
</dbReference>
<gene>
    <name evidence="1" type="ORF">P167DRAFT_577822</name>
</gene>
<reference evidence="1 2" key="1">
    <citation type="journal article" date="2018" name="Nat. Ecol. Evol.">
        <title>Pezizomycetes genomes reveal the molecular basis of ectomycorrhizal truffle lifestyle.</title>
        <authorList>
            <person name="Murat C."/>
            <person name="Payen T."/>
            <person name="Noel B."/>
            <person name="Kuo A."/>
            <person name="Morin E."/>
            <person name="Chen J."/>
            <person name="Kohler A."/>
            <person name="Krizsan K."/>
            <person name="Balestrini R."/>
            <person name="Da Silva C."/>
            <person name="Montanini B."/>
            <person name="Hainaut M."/>
            <person name="Levati E."/>
            <person name="Barry K.W."/>
            <person name="Belfiori B."/>
            <person name="Cichocki N."/>
            <person name="Clum A."/>
            <person name="Dockter R.B."/>
            <person name="Fauchery L."/>
            <person name="Guy J."/>
            <person name="Iotti M."/>
            <person name="Le Tacon F."/>
            <person name="Lindquist E.A."/>
            <person name="Lipzen A."/>
            <person name="Malagnac F."/>
            <person name="Mello A."/>
            <person name="Molinier V."/>
            <person name="Miyauchi S."/>
            <person name="Poulain J."/>
            <person name="Riccioni C."/>
            <person name="Rubini A."/>
            <person name="Sitrit Y."/>
            <person name="Splivallo R."/>
            <person name="Traeger S."/>
            <person name="Wang M."/>
            <person name="Zifcakova L."/>
            <person name="Wipf D."/>
            <person name="Zambonelli A."/>
            <person name="Paolocci F."/>
            <person name="Nowrousian M."/>
            <person name="Ottonello S."/>
            <person name="Baldrian P."/>
            <person name="Spatafora J.W."/>
            <person name="Henrissat B."/>
            <person name="Nagy L.G."/>
            <person name="Aury J.M."/>
            <person name="Wincker P."/>
            <person name="Grigoriev I.V."/>
            <person name="Bonfante P."/>
            <person name="Martin F.M."/>
        </authorList>
    </citation>
    <scope>NUCLEOTIDE SEQUENCE [LARGE SCALE GENOMIC DNA]</scope>
    <source>
        <strain evidence="1 2">CCBAS932</strain>
    </source>
</reference>
<dbReference type="Proteomes" id="UP000277580">
    <property type="component" value="Unassembled WGS sequence"/>
</dbReference>
<dbReference type="OrthoDB" id="2687452at2759"/>
<organism evidence="1 2">
    <name type="scientific">Morchella conica CCBAS932</name>
    <dbReference type="NCBI Taxonomy" id="1392247"/>
    <lineage>
        <taxon>Eukaryota</taxon>
        <taxon>Fungi</taxon>
        <taxon>Dikarya</taxon>
        <taxon>Ascomycota</taxon>
        <taxon>Pezizomycotina</taxon>
        <taxon>Pezizomycetes</taxon>
        <taxon>Pezizales</taxon>
        <taxon>Morchellaceae</taxon>
        <taxon>Morchella</taxon>
    </lineage>
</organism>
<dbReference type="InParanoid" id="A0A3N4KE24"/>
<evidence type="ECO:0000313" key="2">
    <source>
        <dbReference type="Proteomes" id="UP000277580"/>
    </source>
</evidence>
<evidence type="ECO:0000313" key="1">
    <source>
        <dbReference type="EMBL" id="RPB08786.1"/>
    </source>
</evidence>
<sequence>MESVHPVHSSQYNLYFEEELDINFESISVQTRSPYQQPDTPITTNNFCCCRTQSPHRDQGNQQVIHLSKPLAMSETSGLHPHIPCKSPRGRYTQPLVRYDCGNSSSTAPSNNINFFDNNSWVHGQPAGVWTHPHNLQSTLGVHDHKVILEHAQYPQNRVDEQNSANFALPRVSSGEGSYAFKGLPGYKREKNYYNLLDCFETCSKRRHGERGFKRRGNLIVHLRNCHHQIIPKYDRGGGRNRQMVQRRLRRQEILGE</sequence>
<name>A0A3N4KE24_9PEZI</name>
<accession>A0A3N4KE24</accession>
<proteinExistence type="predicted"/>
<keyword evidence="2" id="KW-1185">Reference proteome</keyword>
<protein>
    <submittedName>
        <fullName evidence="1">Uncharacterized protein</fullName>
    </submittedName>
</protein>